<keyword evidence="2" id="KW-1185">Reference proteome</keyword>
<dbReference type="RefSeq" id="WP_100345811.1">
    <property type="nucleotide sequence ID" value="NZ_PGFB01000005.1"/>
</dbReference>
<accession>A0A2M9BCP4</accession>
<comment type="caution">
    <text evidence="1">The sequence shown here is derived from an EMBL/GenBank/DDBJ whole genome shotgun (WGS) entry which is preliminary data.</text>
</comment>
<evidence type="ECO:0000313" key="2">
    <source>
        <dbReference type="Proteomes" id="UP000230161"/>
    </source>
</evidence>
<dbReference type="AlphaFoldDB" id="A0A2M9BCP4"/>
<dbReference type="OrthoDB" id="5517693at2"/>
<evidence type="ECO:0008006" key="3">
    <source>
        <dbReference type="Google" id="ProtNLM"/>
    </source>
</evidence>
<evidence type="ECO:0000313" key="1">
    <source>
        <dbReference type="EMBL" id="PJJ55715.1"/>
    </source>
</evidence>
<name>A0A2M9BCP4_9MICO</name>
<dbReference type="Proteomes" id="UP000230161">
    <property type="component" value="Unassembled WGS sequence"/>
</dbReference>
<sequence length="315" mass="34497">MIRRADLLDLGLSQRVVENATASGELVHVRHGCFVLGEIWRASGDGGRHRLVAAAAARAARHPLVFSHATAAALHGLPRIGRWPRTVHVRTTGAAGGSSSRTSTAHRGGSAPEIVTVEGLHATCLARTLIDIATSESFLVAVAMLDHALRVDQEREQDELRRLGYARPALTVAELGAELERANLRTGVRAARAALDFASPLAGSPGESLSRVRMLQLGFEVPELQTCFPNAAGHDRFVDFFWRSVRIIGEFDGRLKYTRGRVLGDRDPADVVLDEKLREDALRPHVSRLLRWDWDRAFSPTAFHAFLTEHGVPRA</sequence>
<reference evidence="1 2" key="1">
    <citation type="submission" date="2017-11" db="EMBL/GenBank/DDBJ databases">
        <title>Genomic Encyclopedia of Archaeal and Bacterial Type Strains, Phase II (KMG-II): From Individual Species to Whole Genera.</title>
        <authorList>
            <person name="Goeker M."/>
        </authorList>
    </citation>
    <scope>NUCLEOTIDE SEQUENCE [LARGE SCALE GENOMIC DNA]</scope>
    <source>
        <strain evidence="1 2">DSM 25625</strain>
    </source>
</reference>
<organism evidence="1 2">
    <name type="scientific">Compostimonas suwonensis</name>
    <dbReference type="NCBI Taxonomy" id="1048394"/>
    <lineage>
        <taxon>Bacteria</taxon>
        <taxon>Bacillati</taxon>
        <taxon>Actinomycetota</taxon>
        <taxon>Actinomycetes</taxon>
        <taxon>Micrococcales</taxon>
        <taxon>Microbacteriaceae</taxon>
        <taxon>Compostimonas</taxon>
    </lineage>
</organism>
<proteinExistence type="predicted"/>
<protein>
    <recommendedName>
        <fullName evidence="3">Transcriptional regulator, AbiEi antitoxin, Type IV TA system</fullName>
    </recommendedName>
</protein>
<dbReference type="EMBL" id="PGFB01000005">
    <property type="protein sequence ID" value="PJJ55715.1"/>
    <property type="molecule type" value="Genomic_DNA"/>
</dbReference>
<gene>
    <name evidence="1" type="ORF">CLV54_3066</name>
</gene>